<dbReference type="EMBL" id="SDAM02001843">
    <property type="protein sequence ID" value="KAH6821872.1"/>
    <property type="molecule type" value="Genomic_DNA"/>
</dbReference>
<dbReference type="Proteomes" id="UP001190926">
    <property type="component" value="Unassembled WGS sequence"/>
</dbReference>
<accession>A0AAD4IV05</accession>
<evidence type="ECO:0008006" key="5">
    <source>
        <dbReference type="Google" id="ProtNLM"/>
    </source>
</evidence>
<dbReference type="Pfam" id="PF01535">
    <property type="entry name" value="PPR"/>
    <property type="match status" value="2"/>
</dbReference>
<dbReference type="InterPro" id="IPR011990">
    <property type="entry name" value="TPR-like_helical_dom_sf"/>
</dbReference>
<proteinExistence type="predicted"/>
<dbReference type="InterPro" id="IPR002885">
    <property type="entry name" value="PPR_rpt"/>
</dbReference>
<dbReference type="NCBIfam" id="TIGR00756">
    <property type="entry name" value="PPR"/>
    <property type="match status" value="2"/>
</dbReference>
<keyword evidence="1" id="KW-0677">Repeat</keyword>
<dbReference type="InterPro" id="IPR046960">
    <property type="entry name" value="PPR_At4g14850-like_plant"/>
</dbReference>
<comment type="caution">
    <text evidence="3">The sequence shown here is derived from an EMBL/GenBank/DDBJ whole genome shotgun (WGS) entry which is preliminary data.</text>
</comment>
<evidence type="ECO:0000313" key="4">
    <source>
        <dbReference type="Proteomes" id="UP001190926"/>
    </source>
</evidence>
<dbReference type="PROSITE" id="PS51375">
    <property type="entry name" value="PPR"/>
    <property type="match status" value="2"/>
</dbReference>
<feature type="repeat" description="PPR" evidence="2">
    <location>
        <begin position="18"/>
        <end position="53"/>
    </location>
</feature>
<dbReference type="PANTHER" id="PTHR47926">
    <property type="entry name" value="PENTATRICOPEPTIDE REPEAT-CONTAINING PROTEIN"/>
    <property type="match status" value="1"/>
</dbReference>
<dbReference type="Pfam" id="PF13041">
    <property type="entry name" value="PPR_2"/>
    <property type="match status" value="1"/>
</dbReference>
<evidence type="ECO:0000313" key="3">
    <source>
        <dbReference type="EMBL" id="KAH6821872.1"/>
    </source>
</evidence>
<sequence>MLAISTFLRLLLASGNKEVVMWSSMIAGYSQSRDSAREAICLFNQMQMEGILPNNATILAVISSCTSLSSLSDGAGVHGYSLKSGLGNDPFIQNALINMYSKCGSFEDSLRVFNGMTTKDCISWSYVINAYGLHECAGEALQLFN</sequence>
<evidence type="ECO:0000256" key="2">
    <source>
        <dbReference type="PROSITE-ProRule" id="PRU00708"/>
    </source>
</evidence>
<gene>
    <name evidence="3" type="ORF">C2S53_014603</name>
</gene>
<evidence type="ECO:0000256" key="1">
    <source>
        <dbReference type="ARBA" id="ARBA00022737"/>
    </source>
</evidence>
<dbReference type="AlphaFoldDB" id="A0AAD4IV05"/>
<dbReference type="GO" id="GO:0003723">
    <property type="term" value="F:RNA binding"/>
    <property type="evidence" value="ECO:0007669"/>
    <property type="project" value="InterPro"/>
</dbReference>
<organism evidence="3 4">
    <name type="scientific">Perilla frutescens var. hirtella</name>
    <name type="common">Perilla citriodora</name>
    <name type="synonym">Perilla setoyensis</name>
    <dbReference type="NCBI Taxonomy" id="608512"/>
    <lineage>
        <taxon>Eukaryota</taxon>
        <taxon>Viridiplantae</taxon>
        <taxon>Streptophyta</taxon>
        <taxon>Embryophyta</taxon>
        <taxon>Tracheophyta</taxon>
        <taxon>Spermatophyta</taxon>
        <taxon>Magnoliopsida</taxon>
        <taxon>eudicotyledons</taxon>
        <taxon>Gunneridae</taxon>
        <taxon>Pentapetalae</taxon>
        <taxon>asterids</taxon>
        <taxon>lamiids</taxon>
        <taxon>Lamiales</taxon>
        <taxon>Lamiaceae</taxon>
        <taxon>Nepetoideae</taxon>
        <taxon>Elsholtzieae</taxon>
        <taxon>Perilla</taxon>
    </lineage>
</organism>
<feature type="repeat" description="PPR" evidence="2">
    <location>
        <begin position="89"/>
        <end position="123"/>
    </location>
</feature>
<dbReference type="Gene3D" id="1.25.40.10">
    <property type="entry name" value="Tetratricopeptide repeat domain"/>
    <property type="match status" value="2"/>
</dbReference>
<protein>
    <recommendedName>
        <fullName evidence="5">Pentatricopeptide repeat-containing protein</fullName>
    </recommendedName>
</protein>
<name>A0AAD4IV05_PERFH</name>
<reference evidence="3 4" key="1">
    <citation type="journal article" date="2021" name="Nat. Commun.">
        <title>Incipient diploidization of the medicinal plant Perilla within 10,000 years.</title>
        <authorList>
            <person name="Zhang Y."/>
            <person name="Shen Q."/>
            <person name="Leng L."/>
            <person name="Zhang D."/>
            <person name="Chen S."/>
            <person name="Shi Y."/>
            <person name="Ning Z."/>
            <person name="Chen S."/>
        </authorList>
    </citation>
    <scope>NUCLEOTIDE SEQUENCE [LARGE SCALE GENOMIC DNA]</scope>
    <source>
        <strain evidence="4">cv. PC099</strain>
    </source>
</reference>
<keyword evidence="4" id="KW-1185">Reference proteome</keyword>
<dbReference type="GO" id="GO:0009451">
    <property type="term" value="P:RNA modification"/>
    <property type="evidence" value="ECO:0007669"/>
    <property type="project" value="InterPro"/>
</dbReference>